<reference evidence="9 10" key="1">
    <citation type="submission" date="2023-03" db="EMBL/GenBank/DDBJ databases">
        <title>Bacillus Genome Sequencing.</title>
        <authorList>
            <person name="Dunlap C."/>
        </authorList>
    </citation>
    <scope>NUCLEOTIDE SEQUENCE [LARGE SCALE GENOMIC DNA]</scope>
    <source>
        <strain evidence="9 10">BD-533</strain>
    </source>
</reference>
<comment type="caution">
    <text evidence="9">The sequence shown here is derived from an EMBL/GenBank/DDBJ whole genome shotgun (WGS) entry which is preliminary data.</text>
</comment>
<evidence type="ECO:0000313" key="9">
    <source>
        <dbReference type="EMBL" id="MEC0232131.1"/>
    </source>
</evidence>
<dbReference type="Pfam" id="PF00528">
    <property type="entry name" value="BPD_transp_1"/>
    <property type="match status" value="1"/>
</dbReference>
<keyword evidence="5 7" id="KW-1133">Transmembrane helix</keyword>
<feature type="transmembrane region" description="Helical" evidence="7">
    <location>
        <begin position="28"/>
        <end position="49"/>
    </location>
</feature>
<feature type="transmembrane region" description="Helical" evidence="7">
    <location>
        <begin position="157"/>
        <end position="179"/>
    </location>
</feature>
<comment type="subcellular location">
    <subcellularLocation>
        <location evidence="1 7">Cell membrane</location>
        <topology evidence="1 7">Multi-pass membrane protein</topology>
    </subcellularLocation>
</comment>
<evidence type="ECO:0000313" key="10">
    <source>
        <dbReference type="Proteomes" id="UP001338137"/>
    </source>
</evidence>
<sequence length="295" mass="32794">MTPSKLTLPSISQPKKISSVKRSNWADLSVRGLLIIIAVIQLFPLVWLVDFSLLKSGDFFGSSILKWPNPPQWINYKNAFTQGKVPAYFLNSAIVTTVTIVATVISSLTMAYACTRMQWKLRKVFYNLMLVGMIIPVYSTLIPNFQIFNKLGMLNSYWSLILPNVAFSIPLAMFILSGFMESIPRSLEEAAVMDGLGLGGIIYRIILPITKPAITTVTVMTFISTWNEFIMAITYIRSETFKTLPFALVQFTGQYASNYAAQFAVMALIALPSVVIYFIFTEQITSSVTAGAVKG</sequence>
<dbReference type="Proteomes" id="UP001338137">
    <property type="component" value="Unassembled WGS sequence"/>
</dbReference>
<feature type="transmembrane region" description="Helical" evidence="7">
    <location>
        <begin position="257"/>
        <end position="280"/>
    </location>
</feature>
<dbReference type="PANTHER" id="PTHR43744">
    <property type="entry name" value="ABC TRANSPORTER PERMEASE PROTEIN MG189-RELATED-RELATED"/>
    <property type="match status" value="1"/>
</dbReference>
<dbReference type="InterPro" id="IPR035906">
    <property type="entry name" value="MetI-like_sf"/>
</dbReference>
<evidence type="ECO:0000259" key="8">
    <source>
        <dbReference type="PROSITE" id="PS50928"/>
    </source>
</evidence>
<dbReference type="Gene3D" id="1.10.3720.10">
    <property type="entry name" value="MetI-like"/>
    <property type="match status" value="1"/>
</dbReference>
<evidence type="ECO:0000256" key="2">
    <source>
        <dbReference type="ARBA" id="ARBA00022448"/>
    </source>
</evidence>
<evidence type="ECO:0000256" key="5">
    <source>
        <dbReference type="ARBA" id="ARBA00022989"/>
    </source>
</evidence>
<feature type="domain" description="ABC transmembrane type-1" evidence="8">
    <location>
        <begin position="89"/>
        <end position="280"/>
    </location>
</feature>
<name>A0ABU6GD44_9BACL</name>
<evidence type="ECO:0000256" key="1">
    <source>
        <dbReference type="ARBA" id="ARBA00004651"/>
    </source>
</evidence>
<feature type="transmembrane region" description="Helical" evidence="7">
    <location>
        <begin position="124"/>
        <end position="145"/>
    </location>
</feature>
<protein>
    <submittedName>
        <fullName evidence="9">Carbohydrate ABC transporter permease</fullName>
    </submittedName>
</protein>
<dbReference type="SUPFAM" id="SSF161098">
    <property type="entry name" value="MetI-like"/>
    <property type="match status" value="1"/>
</dbReference>
<gene>
    <name evidence="9" type="ORF">P4I72_34045</name>
</gene>
<comment type="similarity">
    <text evidence="7">Belongs to the binding-protein-dependent transport system permease family.</text>
</comment>
<keyword evidence="6 7" id="KW-0472">Membrane</keyword>
<proteinExistence type="inferred from homology"/>
<evidence type="ECO:0000256" key="4">
    <source>
        <dbReference type="ARBA" id="ARBA00022692"/>
    </source>
</evidence>
<dbReference type="RefSeq" id="WP_326076271.1">
    <property type="nucleotide sequence ID" value="NZ_JARLKY010000112.1"/>
</dbReference>
<evidence type="ECO:0000256" key="6">
    <source>
        <dbReference type="ARBA" id="ARBA00023136"/>
    </source>
</evidence>
<keyword evidence="4 7" id="KW-0812">Transmembrane</keyword>
<dbReference type="PROSITE" id="PS50928">
    <property type="entry name" value="ABC_TM1"/>
    <property type="match status" value="1"/>
</dbReference>
<evidence type="ECO:0000256" key="7">
    <source>
        <dbReference type="RuleBase" id="RU363032"/>
    </source>
</evidence>
<keyword evidence="2 7" id="KW-0813">Transport</keyword>
<evidence type="ECO:0000256" key="3">
    <source>
        <dbReference type="ARBA" id="ARBA00022475"/>
    </source>
</evidence>
<keyword evidence="10" id="KW-1185">Reference proteome</keyword>
<dbReference type="PANTHER" id="PTHR43744:SF12">
    <property type="entry name" value="ABC TRANSPORTER PERMEASE PROTEIN MG189-RELATED"/>
    <property type="match status" value="1"/>
</dbReference>
<dbReference type="EMBL" id="JARLKY010000112">
    <property type="protein sequence ID" value="MEC0232131.1"/>
    <property type="molecule type" value="Genomic_DNA"/>
</dbReference>
<dbReference type="CDD" id="cd06261">
    <property type="entry name" value="TM_PBP2"/>
    <property type="match status" value="1"/>
</dbReference>
<feature type="transmembrane region" description="Helical" evidence="7">
    <location>
        <begin position="88"/>
        <end position="112"/>
    </location>
</feature>
<keyword evidence="3" id="KW-1003">Cell membrane</keyword>
<organism evidence="9 10">
    <name type="scientific">Paenibacillus alba</name>
    <dbReference type="NCBI Taxonomy" id="1197127"/>
    <lineage>
        <taxon>Bacteria</taxon>
        <taxon>Bacillati</taxon>
        <taxon>Bacillota</taxon>
        <taxon>Bacilli</taxon>
        <taxon>Bacillales</taxon>
        <taxon>Paenibacillaceae</taxon>
        <taxon>Paenibacillus</taxon>
    </lineage>
</organism>
<accession>A0ABU6GD44</accession>
<dbReference type="InterPro" id="IPR000515">
    <property type="entry name" value="MetI-like"/>
</dbReference>